<dbReference type="PANTHER" id="PTHR43537:SF44">
    <property type="entry name" value="GNTR FAMILY REGULATORY PROTEIN"/>
    <property type="match status" value="1"/>
</dbReference>
<dbReference type="Proteomes" id="UP000292385">
    <property type="component" value="Unassembled WGS sequence"/>
</dbReference>
<name>A0A4R0J6V4_9ACTN</name>
<dbReference type="SUPFAM" id="SSF46785">
    <property type="entry name" value="Winged helix' DNA-binding domain"/>
    <property type="match status" value="1"/>
</dbReference>
<sequence>MVRNEGLGVRESGVTGIQRGVSRGLHGQIVEVMAQRILSGQIPEGATINVTELQADLGVSLTAVREALKVLTAKGLVDARQKRGTFVRPRSDWNLLDADMIRWHFKDADVRPELLEELHEVRGIVEPAAARLAALRSDDADLAALDEALAAMESAGDNVAAASADLAFHRALLAATGNELLTKMEVIMETGLADRDRLVHRVKPSDDPVPSHRRVVDAVRAHDPEGAELAMRELLAKAAEDLTEVRGSSGRRTSARRRRS</sequence>
<dbReference type="EMBL" id="SJJY01000011">
    <property type="protein sequence ID" value="TCC17513.1"/>
    <property type="molecule type" value="Genomic_DNA"/>
</dbReference>
<dbReference type="PANTHER" id="PTHR43537">
    <property type="entry name" value="TRANSCRIPTIONAL REGULATOR, GNTR FAMILY"/>
    <property type="match status" value="1"/>
</dbReference>
<dbReference type="PROSITE" id="PS50949">
    <property type="entry name" value="HTH_GNTR"/>
    <property type="match status" value="1"/>
</dbReference>
<dbReference type="Proteomes" id="UP000294225">
    <property type="component" value="Unassembled WGS sequence"/>
</dbReference>
<dbReference type="GO" id="GO:0003677">
    <property type="term" value="F:DNA binding"/>
    <property type="evidence" value="ECO:0007669"/>
    <property type="project" value="UniProtKB-KW"/>
</dbReference>
<evidence type="ECO:0000313" key="5">
    <source>
        <dbReference type="EMBL" id="TCC17513.1"/>
    </source>
</evidence>
<keyword evidence="7" id="KW-1185">Reference proteome</keyword>
<dbReference type="AlphaFoldDB" id="A0A4R0J6V4"/>
<dbReference type="Pfam" id="PF07729">
    <property type="entry name" value="FCD"/>
    <property type="match status" value="1"/>
</dbReference>
<dbReference type="InterPro" id="IPR036390">
    <property type="entry name" value="WH_DNA-bd_sf"/>
</dbReference>
<proteinExistence type="predicted"/>
<accession>A0A4R0J6V4</accession>
<dbReference type="Gene3D" id="1.10.10.10">
    <property type="entry name" value="Winged helix-like DNA-binding domain superfamily/Winged helix DNA-binding domain"/>
    <property type="match status" value="1"/>
</dbReference>
<keyword evidence="2" id="KW-0238">DNA-binding</keyword>
<reference evidence="7 8" key="1">
    <citation type="submission" date="2019-02" db="EMBL/GenBank/DDBJ databases">
        <title>Kribbella capetownensis sp. nov. and Kribbella speibonae sp. nov., isolated from soil.</title>
        <authorList>
            <person name="Curtis S.M."/>
            <person name="Norton I."/>
            <person name="Everest G.J."/>
            <person name="Meyers P.R."/>
        </authorList>
    </citation>
    <scope>NUCLEOTIDE SEQUENCE [LARGE SCALE GENOMIC DNA]</scope>
    <source>
        <strain evidence="5 7">SK5</strain>
        <strain evidence="6 8">YM55</strain>
    </source>
</reference>
<comment type="caution">
    <text evidence="6">The sequence shown here is derived from an EMBL/GenBank/DDBJ whole genome shotgun (WGS) entry which is preliminary data.</text>
</comment>
<dbReference type="Gene3D" id="1.20.120.530">
    <property type="entry name" value="GntR ligand-binding domain-like"/>
    <property type="match status" value="1"/>
</dbReference>
<gene>
    <name evidence="5" type="ORF">E0H58_37775</name>
    <name evidence="6" type="ORF">E0H92_12220</name>
</gene>
<dbReference type="SMART" id="SM00345">
    <property type="entry name" value="HTH_GNTR"/>
    <property type="match status" value="1"/>
</dbReference>
<evidence type="ECO:0000256" key="3">
    <source>
        <dbReference type="ARBA" id="ARBA00023163"/>
    </source>
</evidence>
<dbReference type="CDD" id="cd07377">
    <property type="entry name" value="WHTH_GntR"/>
    <property type="match status" value="1"/>
</dbReference>
<dbReference type="Pfam" id="PF00392">
    <property type="entry name" value="GntR"/>
    <property type="match status" value="1"/>
</dbReference>
<evidence type="ECO:0000313" key="8">
    <source>
        <dbReference type="Proteomes" id="UP000294225"/>
    </source>
</evidence>
<dbReference type="InterPro" id="IPR011711">
    <property type="entry name" value="GntR_C"/>
</dbReference>
<dbReference type="InterPro" id="IPR000524">
    <property type="entry name" value="Tscrpt_reg_HTH_GntR"/>
</dbReference>
<evidence type="ECO:0000256" key="2">
    <source>
        <dbReference type="ARBA" id="ARBA00023125"/>
    </source>
</evidence>
<dbReference type="InterPro" id="IPR036388">
    <property type="entry name" value="WH-like_DNA-bd_sf"/>
</dbReference>
<feature type="domain" description="HTH gntR-type" evidence="4">
    <location>
        <begin position="23"/>
        <end position="90"/>
    </location>
</feature>
<dbReference type="SMART" id="SM00895">
    <property type="entry name" value="FCD"/>
    <property type="match status" value="1"/>
</dbReference>
<evidence type="ECO:0000313" key="7">
    <source>
        <dbReference type="Proteomes" id="UP000292385"/>
    </source>
</evidence>
<evidence type="ECO:0000256" key="1">
    <source>
        <dbReference type="ARBA" id="ARBA00023015"/>
    </source>
</evidence>
<dbReference type="SUPFAM" id="SSF48008">
    <property type="entry name" value="GntR ligand-binding domain-like"/>
    <property type="match status" value="1"/>
</dbReference>
<protein>
    <submittedName>
        <fullName evidence="6">FadR family transcriptional regulator</fullName>
    </submittedName>
</protein>
<keyword evidence="3" id="KW-0804">Transcription</keyword>
<dbReference type="InterPro" id="IPR008920">
    <property type="entry name" value="TF_FadR/GntR_C"/>
</dbReference>
<dbReference type="EMBL" id="SJKC01000001">
    <property type="protein sequence ID" value="TCC42343.1"/>
    <property type="molecule type" value="Genomic_DNA"/>
</dbReference>
<organism evidence="6 8">
    <name type="scientific">Kribbella speibonae</name>
    <dbReference type="NCBI Taxonomy" id="1572660"/>
    <lineage>
        <taxon>Bacteria</taxon>
        <taxon>Bacillati</taxon>
        <taxon>Actinomycetota</taxon>
        <taxon>Actinomycetes</taxon>
        <taxon>Propionibacteriales</taxon>
        <taxon>Kribbellaceae</taxon>
        <taxon>Kribbella</taxon>
    </lineage>
</organism>
<evidence type="ECO:0000313" key="6">
    <source>
        <dbReference type="EMBL" id="TCC42343.1"/>
    </source>
</evidence>
<keyword evidence="1" id="KW-0805">Transcription regulation</keyword>
<dbReference type="GO" id="GO:0003700">
    <property type="term" value="F:DNA-binding transcription factor activity"/>
    <property type="evidence" value="ECO:0007669"/>
    <property type="project" value="InterPro"/>
</dbReference>
<evidence type="ECO:0000259" key="4">
    <source>
        <dbReference type="PROSITE" id="PS50949"/>
    </source>
</evidence>